<evidence type="ECO:0000256" key="6">
    <source>
        <dbReference type="ARBA" id="ARBA00023157"/>
    </source>
</evidence>
<keyword evidence="6" id="KW-1015">Disulfide bond</keyword>
<feature type="domain" description="Aspartate/ornithine carbamoyltransferase Asp/Orn-binding" evidence="9">
    <location>
        <begin position="88"/>
        <end position="219"/>
    </location>
</feature>
<dbReference type="InterPro" id="IPR002292">
    <property type="entry name" value="Orn/put_carbamltrans"/>
</dbReference>
<evidence type="ECO:0000259" key="10">
    <source>
        <dbReference type="Pfam" id="PF02729"/>
    </source>
</evidence>
<dbReference type="InterPro" id="IPR006132">
    <property type="entry name" value="Asp/Orn_carbamoyltranf_P-bd"/>
</dbReference>
<evidence type="ECO:0000256" key="8">
    <source>
        <dbReference type="ARBA" id="ARBA00023284"/>
    </source>
</evidence>
<dbReference type="AlphaFoldDB" id="A0AA36HIL7"/>
<dbReference type="GO" id="GO:0016597">
    <property type="term" value="F:amino acid binding"/>
    <property type="evidence" value="ECO:0007669"/>
    <property type="project" value="InterPro"/>
</dbReference>
<evidence type="ECO:0000313" key="11">
    <source>
        <dbReference type="EMBL" id="CAJ1369866.1"/>
    </source>
</evidence>
<dbReference type="GO" id="GO:0004585">
    <property type="term" value="F:ornithine carbamoyltransferase activity"/>
    <property type="evidence" value="ECO:0007669"/>
    <property type="project" value="UniProtKB-EC"/>
</dbReference>
<dbReference type="GO" id="GO:0005737">
    <property type="term" value="C:cytoplasm"/>
    <property type="evidence" value="ECO:0007669"/>
    <property type="project" value="InterPro"/>
</dbReference>
<dbReference type="Proteomes" id="UP001178507">
    <property type="component" value="Unassembled WGS sequence"/>
</dbReference>
<keyword evidence="3" id="KW-0963">Cytoplasm</keyword>
<dbReference type="InterPro" id="IPR006131">
    <property type="entry name" value="Asp_carbamoyltransf_Asp/Orn-bd"/>
</dbReference>
<gene>
    <name evidence="11" type="ORF">EVOR1521_LOCUS511</name>
</gene>
<evidence type="ECO:0000313" key="12">
    <source>
        <dbReference type="Proteomes" id="UP001178507"/>
    </source>
</evidence>
<keyword evidence="5" id="KW-0862">Zinc</keyword>
<evidence type="ECO:0000259" key="9">
    <source>
        <dbReference type="Pfam" id="PF00185"/>
    </source>
</evidence>
<dbReference type="GO" id="GO:0019240">
    <property type="term" value="P:citrulline biosynthetic process"/>
    <property type="evidence" value="ECO:0007669"/>
    <property type="project" value="TreeGrafter"/>
</dbReference>
<dbReference type="Gene3D" id="3.90.1280.10">
    <property type="entry name" value="HSP33 redox switch-like"/>
    <property type="match status" value="1"/>
</dbReference>
<dbReference type="SUPFAM" id="SSF118352">
    <property type="entry name" value="HSP33 redox switch-like"/>
    <property type="match status" value="1"/>
</dbReference>
<evidence type="ECO:0000256" key="1">
    <source>
        <dbReference type="ARBA" id="ARBA00007805"/>
    </source>
</evidence>
<sequence length="541" mass="59360">MRELGGETLMLTGTEMQLGRGETIADTARVLSRFVDAIMIRILDHNELNELAEHATVPVINGLTKISHPCQIMADLMTFEEHRGSIRGKSVAWTGDSNNVLASWVHAAPRLDFELRIATPGELAPPQELIEAARAKGGSIQVTSDPYEAVKGTDCVVTDCWVSMGDDDAESRHNLLGAYQVNERLMAEANSEALFMHCLPAHRGEEVTSEVMDGKADVALNLEELGIAPAGLDAVRPFAVEGLDVRGRSVAFGPVLQSILDRHDYPEPVSRLLAEAIVLASLLGTSLKFDGRFTLQTQTQGPVSMLVVDFASPDAIRACATFDTGRVEALVKAGKATPEALLGHGHLAMTIDQGQHMQRYQGLVELDGISLEEVARRYFDRSEQIPTEVRLGVGELYTRNEGEGHSKTWTAGGILIQFLPEAPERLRQADIDPGDAPEGTQLHEMEEDDAWVEAKALVDTVQDVELTDPEVSVEMLLFRLFHERGVRLFDPQPLSDKCRCSREKIEGVLSGFSVEEKDEMTVDGRIVVTCEFCNAKYEFDG</sequence>
<dbReference type="PRINTS" id="PR00100">
    <property type="entry name" value="AOTCASE"/>
</dbReference>
<evidence type="ECO:0000256" key="4">
    <source>
        <dbReference type="ARBA" id="ARBA00022679"/>
    </source>
</evidence>
<dbReference type="InterPro" id="IPR006130">
    <property type="entry name" value="Asp/Orn_carbamoylTrfase"/>
</dbReference>
<dbReference type="Pfam" id="PF02729">
    <property type="entry name" value="OTCace_N"/>
    <property type="match status" value="1"/>
</dbReference>
<feature type="domain" description="Aspartate/ornithine carbamoyltransferase carbamoyl-P binding" evidence="10">
    <location>
        <begin position="1"/>
        <end position="81"/>
    </location>
</feature>
<dbReference type="EMBL" id="CAUJNA010000001">
    <property type="protein sequence ID" value="CAJ1369866.1"/>
    <property type="molecule type" value="Genomic_DNA"/>
</dbReference>
<comment type="caution">
    <text evidence="11">The sequence shown here is derived from an EMBL/GenBank/DDBJ whole genome shotgun (WGS) entry which is preliminary data.</text>
</comment>
<keyword evidence="12" id="KW-1185">Reference proteome</keyword>
<dbReference type="CDD" id="cd00498">
    <property type="entry name" value="Hsp33"/>
    <property type="match status" value="1"/>
</dbReference>
<dbReference type="NCBIfam" id="NF001986">
    <property type="entry name" value="PRK00779.1"/>
    <property type="match status" value="1"/>
</dbReference>
<keyword evidence="7" id="KW-0143">Chaperone</keyword>
<dbReference type="InterPro" id="IPR016153">
    <property type="entry name" value="Heat_shock_Hsp33_N"/>
</dbReference>
<dbReference type="SUPFAM" id="SSF64397">
    <property type="entry name" value="Hsp33 domain"/>
    <property type="match status" value="1"/>
</dbReference>
<keyword evidence="4" id="KW-0808">Transferase</keyword>
<dbReference type="InterPro" id="IPR023212">
    <property type="entry name" value="Hsp33_helix_hairpin_bin_dom_sf"/>
</dbReference>
<proteinExistence type="inferred from homology"/>
<dbReference type="InterPro" id="IPR016154">
    <property type="entry name" value="Heat_shock_Hsp33_C"/>
</dbReference>
<dbReference type="Pfam" id="PF00185">
    <property type="entry name" value="OTCace"/>
    <property type="match status" value="1"/>
</dbReference>
<comment type="similarity">
    <text evidence="1">Belongs to the aspartate/ornithine carbamoyltransferase superfamily. OTCase family.</text>
</comment>
<evidence type="ECO:0000256" key="7">
    <source>
        <dbReference type="ARBA" id="ARBA00023186"/>
    </source>
</evidence>
<accession>A0AA36HIL7</accession>
<dbReference type="PRINTS" id="PR00102">
    <property type="entry name" value="OTCASE"/>
</dbReference>
<name>A0AA36HIL7_9DINO</name>
<dbReference type="SUPFAM" id="SSF53671">
    <property type="entry name" value="Aspartate/ornithine carbamoyltransferase"/>
    <property type="match status" value="1"/>
</dbReference>
<dbReference type="GO" id="GO:0006457">
    <property type="term" value="P:protein folding"/>
    <property type="evidence" value="ECO:0007669"/>
    <property type="project" value="InterPro"/>
</dbReference>
<dbReference type="GO" id="GO:0042450">
    <property type="term" value="P:L-arginine biosynthetic process via ornithine"/>
    <property type="evidence" value="ECO:0007669"/>
    <property type="project" value="TreeGrafter"/>
</dbReference>
<dbReference type="InterPro" id="IPR036901">
    <property type="entry name" value="Asp/Orn_carbamoylTrfase_sf"/>
</dbReference>
<protein>
    <recommendedName>
        <fullName evidence="2">ornithine carbamoyltransferase</fullName>
        <ecNumber evidence="2">2.1.3.3</ecNumber>
    </recommendedName>
</protein>
<dbReference type="PANTHER" id="PTHR45753:SF3">
    <property type="entry name" value="ORNITHINE TRANSCARBAMYLASE, MITOCHONDRIAL"/>
    <property type="match status" value="1"/>
</dbReference>
<dbReference type="EC" id="2.1.3.3" evidence="2"/>
<dbReference type="InterPro" id="IPR000397">
    <property type="entry name" value="Heat_shock_Hsp33"/>
</dbReference>
<evidence type="ECO:0000256" key="2">
    <source>
        <dbReference type="ARBA" id="ARBA00013007"/>
    </source>
</evidence>
<evidence type="ECO:0000256" key="3">
    <source>
        <dbReference type="ARBA" id="ARBA00022490"/>
    </source>
</evidence>
<organism evidence="11 12">
    <name type="scientific">Effrenium voratum</name>
    <dbReference type="NCBI Taxonomy" id="2562239"/>
    <lineage>
        <taxon>Eukaryota</taxon>
        <taxon>Sar</taxon>
        <taxon>Alveolata</taxon>
        <taxon>Dinophyceae</taxon>
        <taxon>Suessiales</taxon>
        <taxon>Symbiodiniaceae</taxon>
        <taxon>Effrenium</taxon>
    </lineage>
</organism>
<reference evidence="11" key="1">
    <citation type="submission" date="2023-08" db="EMBL/GenBank/DDBJ databases">
        <authorList>
            <person name="Chen Y."/>
            <person name="Shah S."/>
            <person name="Dougan E. K."/>
            <person name="Thang M."/>
            <person name="Chan C."/>
        </authorList>
    </citation>
    <scope>NUCLEOTIDE SEQUENCE</scope>
</reference>
<dbReference type="Gene3D" id="1.10.287.480">
    <property type="entry name" value="helix hairpin bin"/>
    <property type="match status" value="1"/>
</dbReference>
<dbReference type="PANTHER" id="PTHR45753">
    <property type="entry name" value="ORNITHINE CARBAMOYLTRANSFERASE, MITOCHONDRIAL"/>
    <property type="match status" value="1"/>
</dbReference>
<dbReference type="NCBIfam" id="NF002386">
    <property type="entry name" value="PRK01402.1"/>
    <property type="match status" value="1"/>
</dbReference>
<keyword evidence="8" id="KW-0676">Redox-active center</keyword>
<dbReference type="FunFam" id="3.40.50.1370:FF:000008">
    <property type="entry name" value="Ornithine carbamoyltransferase"/>
    <property type="match status" value="1"/>
</dbReference>
<dbReference type="GO" id="GO:0051082">
    <property type="term" value="F:unfolded protein binding"/>
    <property type="evidence" value="ECO:0007669"/>
    <property type="project" value="InterPro"/>
</dbReference>
<dbReference type="Pfam" id="PF01430">
    <property type="entry name" value="HSP33"/>
    <property type="match status" value="1"/>
</dbReference>
<dbReference type="Gene3D" id="3.55.30.10">
    <property type="entry name" value="Hsp33 domain"/>
    <property type="match status" value="1"/>
</dbReference>
<dbReference type="Gene3D" id="3.40.50.1370">
    <property type="entry name" value="Aspartate/ornithine carbamoyltransferase"/>
    <property type="match status" value="2"/>
</dbReference>
<evidence type="ECO:0000256" key="5">
    <source>
        <dbReference type="ARBA" id="ARBA00022833"/>
    </source>
</evidence>